<evidence type="ECO:0008006" key="2">
    <source>
        <dbReference type="Google" id="ProtNLM"/>
    </source>
</evidence>
<organism evidence="1">
    <name type="scientific">Cacopsylla melanoneura</name>
    <dbReference type="NCBI Taxonomy" id="428564"/>
    <lineage>
        <taxon>Eukaryota</taxon>
        <taxon>Metazoa</taxon>
        <taxon>Ecdysozoa</taxon>
        <taxon>Arthropoda</taxon>
        <taxon>Hexapoda</taxon>
        <taxon>Insecta</taxon>
        <taxon>Pterygota</taxon>
        <taxon>Neoptera</taxon>
        <taxon>Paraneoptera</taxon>
        <taxon>Hemiptera</taxon>
        <taxon>Sternorrhyncha</taxon>
        <taxon>Psylloidea</taxon>
        <taxon>Psyllidae</taxon>
        <taxon>Psyllinae</taxon>
        <taxon>Cacopsylla</taxon>
    </lineage>
</organism>
<accession>A0A8D9DY56</accession>
<reference evidence="1" key="1">
    <citation type="submission" date="2021-05" db="EMBL/GenBank/DDBJ databases">
        <authorList>
            <person name="Alioto T."/>
            <person name="Alioto T."/>
            <person name="Gomez Garrido J."/>
        </authorList>
    </citation>
    <scope>NUCLEOTIDE SEQUENCE</scope>
</reference>
<dbReference type="AlphaFoldDB" id="A0A8D9DY56"/>
<proteinExistence type="predicted"/>
<dbReference type="EMBL" id="HBUF01390318">
    <property type="protein sequence ID" value="CAG6733586.1"/>
    <property type="molecule type" value="Transcribed_RNA"/>
</dbReference>
<protein>
    <recommendedName>
        <fullName evidence="2">BED-type domain-containing protein</fullName>
    </recommendedName>
</protein>
<name>A0A8D9DY56_9HEMI</name>
<evidence type="ECO:0000313" key="1">
    <source>
        <dbReference type="EMBL" id="CAG6733586.1"/>
    </source>
</evidence>
<sequence length="106" mass="11780">MAARKTYFSNSWLDKKLYPEFGGWLEGVPGDSSVAKCKVCSKKIKLSNMGINAVRSHLMTPTHKKMYAASCAQISMALFTARTSTLTETDVRTNSIAPKFKKNNNK</sequence>